<dbReference type="AlphaFoldDB" id="A0A3D9CUP5"/>
<keyword evidence="1" id="KW-0472">Membrane</keyword>
<comment type="caution">
    <text evidence="3">The sequence shown here is derived from an EMBL/GenBank/DDBJ whole genome shotgun (WGS) entry which is preliminary data.</text>
</comment>
<feature type="domain" description="Conjugative transposon TraJ C-terminal" evidence="2">
    <location>
        <begin position="2"/>
        <end position="325"/>
    </location>
</feature>
<feature type="transmembrane region" description="Helical" evidence="1">
    <location>
        <begin position="20"/>
        <end position="42"/>
    </location>
</feature>
<dbReference type="InterPro" id="IPR022393">
    <property type="entry name" value="Conjugative_transposon_TraJ"/>
</dbReference>
<dbReference type="Pfam" id="PF07863">
    <property type="entry name" value="CtnDOT_TraJ"/>
    <property type="match status" value="1"/>
</dbReference>
<feature type="transmembrane region" description="Helical" evidence="1">
    <location>
        <begin position="267"/>
        <end position="290"/>
    </location>
</feature>
<evidence type="ECO:0000259" key="2">
    <source>
        <dbReference type="Pfam" id="PF07863"/>
    </source>
</evidence>
<evidence type="ECO:0000313" key="4">
    <source>
        <dbReference type="Proteomes" id="UP000256769"/>
    </source>
</evidence>
<feature type="transmembrane region" description="Helical" evidence="1">
    <location>
        <begin position="223"/>
        <end position="247"/>
    </location>
</feature>
<proteinExistence type="predicted"/>
<dbReference type="NCBIfam" id="TIGR03782">
    <property type="entry name" value="Bac_Flav_CT_J"/>
    <property type="match status" value="1"/>
</dbReference>
<organism evidence="3 4">
    <name type="scientific">Chryseobacterium flavum</name>
    <dbReference type="NCBI Taxonomy" id="415851"/>
    <lineage>
        <taxon>Bacteria</taxon>
        <taxon>Pseudomonadati</taxon>
        <taxon>Bacteroidota</taxon>
        <taxon>Flavobacteriia</taxon>
        <taxon>Flavobacteriales</taxon>
        <taxon>Weeksellaceae</taxon>
        <taxon>Chryseobacterium group</taxon>
        <taxon>Chryseobacterium</taxon>
    </lineage>
</organism>
<dbReference type="InterPro" id="IPR012424">
    <property type="entry name" value="Conjugative_transposon_TraJ_C"/>
</dbReference>
<reference evidence="3 4" key="1">
    <citation type="journal article" date="2007" name="Int. J. Syst. Evol. Microbiol.">
        <title>Chryseobacterium flavum sp. nov., isolated from polluted soil.</title>
        <authorList>
            <person name="Zhou Y."/>
            <person name="Dong J."/>
            <person name="Wang X."/>
            <person name="Huang X."/>
            <person name="Zhang K.Y."/>
            <person name="Zhang Y.Q."/>
            <person name="Guo Y.F."/>
            <person name="Lai R."/>
            <person name="Li W.J."/>
        </authorList>
    </citation>
    <scope>NUCLEOTIDE SEQUENCE [LARGE SCALE GENOMIC DNA]</scope>
    <source>
        <strain evidence="3 4">KCTC 12877</strain>
    </source>
</reference>
<keyword evidence="1" id="KW-1133">Transmembrane helix</keyword>
<feature type="transmembrane region" description="Helical" evidence="1">
    <location>
        <begin position="190"/>
        <end position="211"/>
    </location>
</feature>
<dbReference type="RefSeq" id="WP_115956413.1">
    <property type="nucleotide sequence ID" value="NZ_CBCRVL010000002.1"/>
</dbReference>
<gene>
    <name evidence="3" type="primary">traJ</name>
    <name evidence="3" type="ORF">DRF59_00890</name>
</gene>
<name>A0A3D9CUP5_9FLAO</name>
<protein>
    <submittedName>
        <fullName evidence="3">Conjugative transposon protein TraJ</fullName>
    </submittedName>
</protein>
<dbReference type="OrthoDB" id="1147144at2"/>
<evidence type="ECO:0000313" key="3">
    <source>
        <dbReference type="EMBL" id="REC69454.1"/>
    </source>
</evidence>
<feature type="transmembrane region" description="Helical" evidence="1">
    <location>
        <begin position="62"/>
        <end position="84"/>
    </location>
</feature>
<keyword evidence="1" id="KW-0812">Transmembrane</keyword>
<dbReference type="EMBL" id="QNUE01000001">
    <property type="protein sequence ID" value="REC69454.1"/>
    <property type="molecule type" value="Genomic_DNA"/>
</dbReference>
<keyword evidence="4" id="KW-1185">Reference proteome</keyword>
<evidence type="ECO:0000256" key="1">
    <source>
        <dbReference type="SAM" id="Phobius"/>
    </source>
</evidence>
<sequence>MEWNNLHEMLRSLYDEMMPLTADMAAVAKGIAGLGALFYVALKVWQALSRAEPIDVFPLLRPFAIGLCIMFFPTMVLGTINAVMSPLVKGTHAMLEDQVLDLNKLQQQKDQLEREAMLRNPETAYLVSDEEFDKKLDELGWSPSDLATMSGMYLDRQAYKIEKAIKEWFRNLLEILFQAAALVIDTIRTFFLIVLSILGPIAFAISVWDGLQSTLTQWLTRYISVYLWLPISDMFSSILAKIQSLILERDIEMLADPTFIPDTSNTVYIIFMLIGIVGYFTIPTVAGWVIQAGGAGNFMRNVNSTASKTGNLAGAGTGATVGNIGGRLMNK</sequence>
<accession>A0A3D9CUP5</accession>
<dbReference type="Proteomes" id="UP000256769">
    <property type="component" value="Unassembled WGS sequence"/>
</dbReference>